<accession>A0A9Q5NBM1</accession>
<dbReference type="Proteomes" id="UP000757232">
    <property type="component" value="Unassembled WGS sequence"/>
</dbReference>
<feature type="region of interest" description="Disordered" evidence="1">
    <location>
        <begin position="250"/>
        <end position="308"/>
    </location>
</feature>
<dbReference type="PANTHER" id="PTHR34315:SF1">
    <property type="entry name" value="INTRADIOL RING-CLEAVAGE DIOXYGENASES DOMAIN-CONTAINING PROTEIN-RELATED"/>
    <property type="match status" value="1"/>
</dbReference>
<dbReference type="OrthoDB" id="121380at2759"/>
<keyword evidence="2" id="KW-0560">Oxidoreductase</keyword>
<feature type="compositionally biased region" description="Low complexity" evidence="1">
    <location>
        <begin position="269"/>
        <end position="308"/>
    </location>
</feature>
<sequence length="360" mass="38190">MSVQSLFRSLVLTYSDGVRGIRSSRAVENPPSPFRHGKALLHTVWSGSGKLAASILIVRSKRKLDLDTVLDTSHLSNATGLTAESDHFDENVGSCILGPEVTQGAYRFVSLSFPYNWRADFAAVVSGEYIRSNATDGQSGIPLYADLEVIDVTTCEPVSGLYMDFWHGFFDQDLITEVDTVSPYSTNSNQITENSDDSILAEEADDIDPMMEYVLLGDDISDGILAWSSLAINTTMSYTVTAAATLTEDGGVENENSGMGGPGDGGSPPSGSGTPLDSSGSPTSSASSTVSEADTAASSSSSNSSVSSTRKRFDMTLANILLLPHRVVQMFKQVISSSGLTVHISIILSADDLNVALPME</sequence>
<dbReference type="SUPFAM" id="SSF49482">
    <property type="entry name" value="Aromatic compound dioxygenase"/>
    <property type="match status" value="1"/>
</dbReference>
<feature type="compositionally biased region" description="Gly residues" evidence="1">
    <location>
        <begin position="258"/>
        <end position="268"/>
    </location>
</feature>
<comment type="caution">
    <text evidence="2">The sequence shown here is derived from an EMBL/GenBank/DDBJ whole genome shotgun (WGS) entry which is preliminary data.</text>
</comment>
<evidence type="ECO:0000256" key="1">
    <source>
        <dbReference type="SAM" id="MobiDB-lite"/>
    </source>
</evidence>
<organism evidence="2 3">
    <name type="scientific">Sanghuangporus baumii</name>
    <name type="common">Phellinus baumii</name>
    <dbReference type="NCBI Taxonomy" id="108892"/>
    <lineage>
        <taxon>Eukaryota</taxon>
        <taxon>Fungi</taxon>
        <taxon>Dikarya</taxon>
        <taxon>Basidiomycota</taxon>
        <taxon>Agaricomycotina</taxon>
        <taxon>Agaricomycetes</taxon>
        <taxon>Hymenochaetales</taxon>
        <taxon>Hymenochaetaceae</taxon>
        <taxon>Sanghuangporus</taxon>
    </lineage>
</organism>
<dbReference type="PANTHER" id="PTHR34315">
    <property type="match status" value="1"/>
</dbReference>
<name>A0A9Q5NBM1_SANBA</name>
<reference evidence="2" key="1">
    <citation type="submission" date="2016-06" db="EMBL/GenBank/DDBJ databases">
        <title>Draft Genome sequence of the fungus Inonotus baumii.</title>
        <authorList>
            <person name="Zhu H."/>
            <person name="Lin W."/>
        </authorList>
    </citation>
    <scope>NUCLEOTIDE SEQUENCE</scope>
    <source>
        <strain evidence="2">821</strain>
    </source>
</reference>
<dbReference type="InterPro" id="IPR015889">
    <property type="entry name" value="Intradiol_dOase_core"/>
</dbReference>
<dbReference type="GO" id="GO:0016702">
    <property type="term" value="F:oxidoreductase activity, acting on single donors with incorporation of molecular oxygen, incorporation of two atoms of oxygen"/>
    <property type="evidence" value="ECO:0007669"/>
    <property type="project" value="InterPro"/>
</dbReference>
<keyword evidence="2" id="KW-0223">Dioxygenase</keyword>
<dbReference type="Gene3D" id="2.60.130.10">
    <property type="entry name" value="Aromatic compound dioxygenase"/>
    <property type="match status" value="1"/>
</dbReference>
<dbReference type="EMBL" id="LNZH02000189">
    <property type="protein sequence ID" value="OCB87634.1"/>
    <property type="molecule type" value="Genomic_DNA"/>
</dbReference>
<keyword evidence="3" id="KW-1185">Reference proteome</keyword>
<evidence type="ECO:0000313" key="2">
    <source>
        <dbReference type="EMBL" id="OCB87634.1"/>
    </source>
</evidence>
<protein>
    <submittedName>
        <fullName evidence="2">Aromatic compound dioxygenase</fullName>
    </submittedName>
</protein>
<proteinExistence type="predicted"/>
<dbReference type="AlphaFoldDB" id="A0A9Q5NBM1"/>
<gene>
    <name evidence="2" type="ORF">A7U60_g5158</name>
</gene>
<evidence type="ECO:0000313" key="3">
    <source>
        <dbReference type="Proteomes" id="UP000757232"/>
    </source>
</evidence>
<dbReference type="GO" id="GO:0005506">
    <property type="term" value="F:iron ion binding"/>
    <property type="evidence" value="ECO:0007669"/>
    <property type="project" value="InterPro"/>
</dbReference>